<feature type="compositionally biased region" description="Basic and acidic residues" evidence="1">
    <location>
        <begin position="70"/>
        <end position="81"/>
    </location>
</feature>
<sequence length="537" mass="58935">MLNRLKTAVWEAVSGAFAVIMTRPGTNPPAASHSLPGSYSTEDCATRTSIVPKDAKMSSVGQSARPRSGTVKEHTKTRSYPETDPDVASENIIADFQQALLKSEKILDGERATNHKLSGSYNKALTTNEEQAKLIEMQNVTIAQLQQSEAALHDVLKTIVFDHLSPYAKKHATLPARWCLDDILRITKALSKDAADANANAAYAATSAAQVASLTEQVQMLQKEMLSNVEKVHVASDEELAKDFRVIVALVKTLSRTVPIAENQDFVAKLGSGLLLQDVPLHLSTGRGQMKVLVEACIWSMLVEKVFRTPFVVFGGSCEVLSANWSNIYLSDHCNGWPRPTTLSETWRYTTVESMLELVDQDVIVHGKKKDKAGVLERDVINLRNETLHLIGRRLNSVSSANIMQAPVQNIINKALAFALQISLQRVRLQVTYPEIGDIFDADMMKSTSEADCEDVEHGTIAFVVNPGLTKWGDTHGKNLDQRYDIVPSLVKIEVPVQQKVVETKPVSLDWAKVVKRGNEEALVFKGGRGKGGDNSG</sequence>
<dbReference type="Proteomes" id="UP000472372">
    <property type="component" value="Chromosome 5"/>
</dbReference>
<dbReference type="AlphaFoldDB" id="A0A6S6W495"/>
<evidence type="ECO:0000313" key="2">
    <source>
        <dbReference type="EMBL" id="CAE7179224.1"/>
    </source>
</evidence>
<protein>
    <submittedName>
        <fullName evidence="2">Uncharacterized protein</fullName>
    </submittedName>
</protein>
<feature type="region of interest" description="Disordered" evidence="1">
    <location>
        <begin position="54"/>
        <end position="85"/>
    </location>
</feature>
<dbReference type="EMBL" id="HG992981">
    <property type="protein sequence ID" value="CAE7179224.1"/>
    <property type="molecule type" value="Genomic_DNA"/>
</dbReference>
<reference evidence="2" key="1">
    <citation type="submission" date="2021-02" db="EMBL/GenBank/DDBJ databases">
        <authorList>
            <person name="Syme A R."/>
            <person name="Syme A R."/>
            <person name="Moolhuijzen P."/>
        </authorList>
    </citation>
    <scope>NUCLEOTIDE SEQUENCE</scope>
    <source>
        <strain evidence="2">W1-1</strain>
    </source>
</reference>
<name>A0A6S6W495_9PLEO</name>
<evidence type="ECO:0000256" key="1">
    <source>
        <dbReference type="SAM" id="MobiDB-lite"/>
    </source>
</evidence>
<accession>A0A6S6W495</accession>
<evidence type="ECO:0000313" key="3">
    <source>
        <dbReference type="Proteomes" id="UP000472372"/>
    </source>
</evidence>
<organism evidence="2 3">
    <name type="scientific">Pyrenophora teres f. teres</name>
    <dbReference type="NCBI Taxonomy" id="97479"/>
    <lineage>
        <taxon>Eukaryota</taxon>
        <taxon>Fungi</taxon>
        <taxon>Dikarya</taxon>
        <taxon>Ascomycota</taxon>
        <taxon>Pezizomycotina</taxon>
        <taxon>Dothideomycetes</taxon>
        <taxon>Pleosporomycetidae</taxon>
        <taxon>Pleosporales</taxon>
        <taxon>Pleosporineae</taxon>
        <taxon>Pleosporaceae</taxon>
        <taxon>Pyrenophora</taxon>
    </lineage>
</organism>
<proteinExistence type="predicted"/>
<gene>
    <name evidence="2" type="ORF">PTTW11_06510</name>
</gene>